<evidence type="ECO:0000313" key="2">
    <source>
        <dbReference type="Proteomes" id="UP000248857"/>
    </source>
</evidence>
<gene>
    <name evidence="1" type="ORF">C1752_00325</name>
</gene>
<protein>
    <submittedName>
        <fullName evidence="1">Uncharacterized protein</fullName>
    </submittedName>
</protein>
<dbReference type="RefSeq" id="WP_110984304.1">
    <property type="nucleotide sequence ID" value="NZ_CAWNWM010000001.1"/>
</dbReference>
<name>A0A2W1JQI0_9CYAN</name>
<reference evidence="1 2" key="1">
    <citation type="journal article" date="2018" name="Sci. Rep.">
        <title>A novel species of the marine cyanobacterium Acaryochloris with a unique pigment content and lifestyle.</title>
        <authorList>
            <person name="Partensky F."/>
            <person name="Six C."/>
            <person name="Ratin M."/>
            <person name="Garczarek L."/>
            <person name="Vaulot D."/>
            <person name="Probert I."/>
            <person name="Calteau A."/>
            <person name="Gourvil P."/>
            <person name="Marie D."/>
            <person name="Grebert T."/>
            <person name="Bouchier C."/>
            <person name="Le Panse S."/>
            <person name="Gachenot M."/>
            <person name="Rodriguez F."/>
            <person name="Garrido J.L."/>
        </authorList>
    </citation>
    <scope>NUCLEOTIDE SEQUENCE [LARGE SCALE GENOMIC DNA]</scope>
    <source>
        <strain evidence="1 2">RCC1774</strain>
    </source>
</reference>
<evidence type="ECO:0000313" key="1">
    <source>
        <dbReference type="EMBL" id="PZD75506.1"/>
    </source>
</evidence>
<accession>A0A2W1JQI0</accession>
<dbReference type="Pfam" id="PF08865">
    <property type="entry name" value="DUF1830"/>
    <property type="match status" value="1"/>
</dbReference>
<sequence length="79" mass="8752">MIKLNAEFTYSYKNKGDLIQVIRLCGNPGAEFERTLAPGQSFVFEAAPQAKLEVCTHHNAASIVCDRIPCQQLSRIEAV</sequence>
<dbReference type="Proteomes" id="UP000248857">
    <property type="component" value="Unassembled WGS sequence"/>
</dbReference>
<comment type="caution">
    <text evidence="1">The sequence shown here is derived from an EMBL/GenBank/DDBJ whole genome shotgun (WGS) entry which is preliminary data.</text>
</comment>
<keyword evidence="2" id="KW-1185">Reference proteome</keyword>
<organism evidence="1 2">
    <name type="scientific">Acaryochloris thomasi RCC1774</name>
    <dbReference type="NCBI Taxonomy" id="1764569"/>
    <lineage>
        <taxon>Bacteria</taxon>
        <taxon>Bacillati</taxon>
        <taxon>Cyanobacteriota</taxon>
        <taxon>Cyanophyceae</taxon>
        <taxon>Acaryochloridales</taxon>
        <taxon>Acaryochloridaceae</taxon>
        <taxon>Acaryochloris</taxon>
        <taxon>Acaryochloris thomasi</taxon>
    </lineage>
</organism>
<proteinExistence type="predicted"/>
<dbReference type="InterPro" id="IPR014964">
    <property type="entry name" value="DUF1830"/>
</dbReference>
<dbReference type="AlphaFoldDB" id="A0A2W1JQI0"/>
<dbReference type="EMBL" id="PQWO01000001">
    <property type="protein sequence ID" value="PZD75506.1"/>
    <property type="molecule type" value="Genomic_DNA"/>
</dbReference>